<dbReference type="InterPro" id="IPR027806">
    <property type="entry name" value="HARBI1_dom"/>
</dbReference>
<evidence type="ECO:0000256" key="1">
    <source>
        <dbReference type="ARBA" id="ARBA00001968"/>
    </source>
</evidence>
<dbReference type="STRING" id="1094619.G4ZWX1"/>
<name>G4ZWX1_PHYSP</name>
<protein>
    <recommendedName>
        <fullName evidence="3">DDE Tnp4 domain-containing protein</fullName>
    </recommendedName>
</protein>
<dbReference type="OMA" id="ARYSERM"/>
<sequence length="277" mass="31573">MPMRKGQASTRKQAKRPLIPDVRFNLGTYADINSVLDFRFDVRGVRLLVRLFPLPAVVVTDSNDRCHAEEAAAVMPYRLIDYVDARYSERMYFHLDHVRRQIGAYCETIERRTSVPSVFALLDGTKIGIYRPSPRKGHRSENLQRLTTPDGLCMHFFGPFEGRRHDKTVLAASCLLQYFRENADAFEGKAIFGDPAYSVSEFVVTRFKDVVLSTHARIFNKEMSAVRTAVRLSLVGEFVRVAILLTNCHCCYNGGNQISQFFDLPPPPLEDYLDITN</sequence>
<evidence type="ECO:0000256" key="2">
    <source>
        <dbReference type="ARBA" id="ARBA00022723"/>
    </source>
</evidence>
<feature type="domain" description="DDE Tnp4" evidence="3">
    <location>
        <begin position="123"/>
        <end position="230"/>
    </location>
</feature>
<gene>
    <name evidence="4" type="ORF">PHYSODRAFT_317192</name>
</gene>
<reference evidence="4 5" key="1">
    <citation type="journal article" date="2006" name="Science">
        <title>Phytophthora genome sequences uncover evolutionary origins and mechanisms of pathogenesis.</title>
        <authorList>
            <person name="Tyler B.M."/>
            <person name="Tripathy S."/>
            <person name="Zhang X."/>
            <person name="Dehal P."/>
            <person name="Jiang R.H."/>
            <person name="Aerts A."/>
            <person name="Arredondo F.D."/>
            <person name="Baxter L."/>
            <person name="Bensasson D."/>
            <person name="Beynon J.L."/>
            <person name="Chapman J."/>
            <person name="Damasceno C.M."/>
            <person name="Dorrance A.E."/>
            <person name="Dou D."/>
            <person name="Dickerman A.W."/>
            <person name="Dubchak I.L."/>
            <person name="Garbelotto M."/>
            <person name="Gijzen M."/>
            <person name="Gordon S.G."/>
            <person name="Govers F."/>
            <person name="Grunwald N.J."/>
            <person name="Huang W."/>
            <person name="Ivors K.L."/>
            <person name="Jones R.W."/>
            <person name="Kamoun S."/>
            <person name="Krampis K."/>
            <person name="Lamour K.H."/>
            <person name="Lee M.K."/>
            <person name="McDonald W.H."/>
            <person name="Medina M."/>
            <person name="Meijer H.J."/>
            <person name="Nordberg E.K."/>
            <person name="Maclean D.J."/>
            <person name="Ospina-Giraldo M.D."/>
            <person name="Morris P.F."/>
            <person name="Phuntumart V."/>
            <person name="Putnam N.H."/>
            <person name="Rash S."/>
            <person name="Rose J.K."/>
            <person name="Sakihama Y."/>
            <person name="Salamov A.A."/>
            <person name="Savidor A."/>
            <person name="Scheuring C.F."/>
            <person name="Smith B.M."/>
            <person name="Sobral B.W."/>
            <person name="Terry A."/>
            <person name="Torto-Alalibo T.A."/>
            <person name="Win J."/>
            <person name="Xu Z."/>
            <person name="Zhang H."/>
            <person name="Grigoriev I.V."/>
            <person name="Rokhsar D.S."/>
            <person name="Boore J.L."/>
        </authorList>
    </citation>
    <scope>NUCLEOTIDE SEQUENCE [LARGE SCALE GENOMIC DNA]</scope>
    <source>
        <strain evidence="4 5">P6497</strain>
    </source>
</reference>
<accession>G4ZWX1</accession>
<evidence type="ECO:0000313" key="5">
    <source>
        <dbReference type="Proteomes" id="UP000002640"/>
    </source>
</evidence>
<dbReference type="Pfam" id="PF13359">
    <property type="entry name" value="DDE_Tnp_4"/>
    <property type="match status" value="1"/>
</dbReference>
<dbReference type="KEGG" id="psoj:PHYSODRAFT_317192"/>
<dbReference type="EMBL" id="JH159157">
    <property type="protein sequence ID" value="EGZ11742.1"/>
    <property type="molecule type" value="Genomic_DNA"/>
</dbReference>
<dbReference type="Proteomes" id="UP000002640">
    <property type="component" value="Unassembled WGS sequence"/>
</dbReference>
<evidence type="ECO:0000313" key="4">
    <source>
        <dbReference type="EMBL" id="EGZ11742.1"/>
    </source>
</evidence>
<keyword evidence="2" id="KW-0479">Metal-binding</keyword>
<dbReference type="InParanoid" id="G4ZWX1"/>
<dbReference type="GO" id="GO:0046872">
    <property type="term" value="F:metal ion binding"/>
    <property type="evidence" value="ECO:0007669"/>
    <property type="project" value="UniProtKB-KW"/>
</dbReference>
<comment type="cofactor">
    <cofactor evidence="1">
        <name>a divalent metal cation</name>
        <dbReference type="ChEBI" id="CHEBI:60240"/>
    </cofactor>
</comment>
<organism evidence="4 5">
    <name type="scientific">Phytophthora sojae (strain P6497)</name>
    <name type="common">Soybean stem and root rot agent</name>
    <name type="synonym">Phytophthora megasperma f. sp. glycines</name>
    <dbReference type="NCBI Taxonomy" id="1094619"/>
    <lineage>
        <taxon>Eukaryota</taxon>
        <taxon>Sar</taxon>
        <taxon>Stramenopiles</taxon>
        <taxon>Oomycota</taxon>
        <taxon>Peronosporomycetes</taxon>
        <taxon>Peronosporales</taxon>
        <taxon>Peronosporaceae</taxon>
        <taxon>Phytophthora</taxon>
    </lineage>
</organism>
<dbReference type="AlphaFoldDB" id="G4ZWX1"/>
<keyword evidence="5" id="KW-1185">Reference proteome</keyword>
<evidence type="ECO:0000259" key="3">
    <source>
        <dbReference type="Pfam" id="PF13359"/>
    </source>
</evidence>
<dbReference type="RefSeq" id="XP_009532075.1">
    <property type="nucleotide sequence ID" value="XM_009533780.1"/>
</dbReference>
<dbReference type="GeneID" id="20644049"/>
<proteinExistence type="predicted"/>